<protein>
    <recommendedName>
        <fullName evidence="1">RNase H type-1 domain-containing protein</fullName>
    </recommendedName>
</protein>
<dbReference type="Gene3D" id="3.30.420.10">
    <property type="entry name" value="Ribonuclease H-like superfamily/Ribonuclease H"/>
    <property type="match status" value="1"/>
</dbReference>
<dbReference type="Pfam" id="PF13456">
    <property type="entry name" value="RVT_3"/>
    <property type="match status" value="1"/>
</dbReference>
<sequence>MAANKLDVILKASPTISSDHCALILKTQPLVRIKKDFRNRNNWNQFIRKKNRCKRELTEWSRRKFKRVDKEIEKKKIELQHIQESNIRVSELIRDGESWDANKIQEIFSGNIVELIFKTHINLINRRDHFVWLYRSDGQYSVRTGYHSAKEEKDAKEESKLSKASTSQNLREVWETLWTLPVPQKGVREGAEKNFVQLVMCMLVHMESEESTHIPAIKNHSRKKYLVVKFHNATKGINNEIRSRVGRCGKRKRITCRPPPNNWLKVNTDATFHKETGTATSTVVVKDWQEKIDSINIAAEAQAYREALFLIKNLQLGKYIIETDCLPLVQVIQAKVPMAEADAIIRDILQLLDKVSDVGTTWTLRDGNNLTCQLTAMATGNELQRQWIVNPPIQVRKTIRTEARFIAL</sequence>
<dbReference type="EMBL" id="SDMP01000009">
    <property type="protein sequence ID" value="RYR37153.1"/>
    <property type="molecule type" value="Genomic_DNA"/>
</dbReference>
<dbReference type="InterPro" id="IPR052929">
    <property type="entry name" value="RNase_H-like_EbsB-rel"/>
</dbReference>
<dbReference type="InterPro" id="IPR012337">
    <property type="entry name" value="RNaseH-like_sf"/>
</dbReference>
<accession>A0A445BEP0</accession>
<keyword evidence="3" id="KW-1185">Reference proteome</keyword>
<gene>
    <name evidence="2" type="ORF">Ahy_A09g042086</name>
</gene>
<evidence type="ECO:0000313" key="2">
    <source>
        <dbReference type="EMBL" id="RYR37153.1"/>
    </source>
</evidence>
<organism evidence="2 3">
    <name type="scientific">Arachis hypogaea</name>
    <name type="common">Peanut</name>
    <dbReference type="NCBI Taxonomy" id="3818"/>
    <lineage>
        <taxon>Eukaryota</taxon>
        <taxon>Viridiplantae</taxon>
        <taxon>Streptophyta</taxon>
        <taxon>Embryophyta</taxon>
        <taxon>Tracheophyta</taxon>
        <taxon>Spermatophyta</taxon>
        <taxon>Magnoliopsida</taxon>
        <taxon>eudicotyledons</taxon>
        <taxon>Gunneridae</taxon>
        <taxon>Pentapetalae</taxon>
        <taxon>rosids</taxon>
        <taxon>fabids</taxon>
        <taxon>Fabales</taxon>
        <taxon>Fabaceae</taxon>
        <taxon>Papilionoideae</taxon>
        <taxon>50 kb inversion clade</taxon>
        <taxon>dalbergioids sensu lato</taxon>
        <taxon>Dalbergieae</taxon>
        <taxon>Pterocarpus clade</taxon>
        <taxon>Arachis</taxon>
    </lineage>
</organism>
<dbReference type="InterPro" id="IPR002156">
    <property type="entry name" value="RNaseH_domain"/>
</dbReference>
<name>A0A445BEP0_ARAHY</name>
<dbReference type="AlphaFoldDB" id="A0A445BEP0"/>
<dbReference type="STRING" id="3818.A0A445BEP0"/>
<dbReference type="PANTHER" id="PTHR47074:SF73">
    <property type="entry name" value="OS04G0448401 PROTEIN"/>
    <property type="match status" value="1"/>
</dbReference>
<dbReference type="PANTHER" id="PTHR47074">
    <property type="entry name" value="BNAC02G40300D PROTEIN"/>
    <property type="match status" value="1"/>
</dbReference>
<feature type="domain" description="RNase H type-1" evidence="1">
    <location>
        <begin position="267"/>
        <end position="376"/>
    </location>
</feature>
<dbReference type="GO" id="GO:0004523">
    <property type="term" value="F:RNA-DNA hybrid ribonuclease activity"/>
    <property type="evidence" value="ECO:0007669"/>
    <property type="project" value="InterPro"/>
</dbReference>
<dbReference type="InterPro" id="IPR036397">
    <property type="entry name" value="RNaseH_sf"/>
</dbReference>
<proteinExistence type="predicted"/>
<comment type="caution">
    <text evidence="2">The sequence shown here is derived from an EMBL/GenBank/DDBJ whole genome shotgun (WGS) entry which is preliminary data.</text>
</comment>
<evidence type="ECO:0000313" key="3">
    <source>
        <dbReference type="Proteomes" id="UP000289738"/>
    </source>
</evidence>
<evidence type="ECO:0000259" key="1">
    <source>
        <dbReference type="Pfam" id="PF13456"/>
    </source>
</evidence>
<dbReference type="SUPFAM" id="SSF53098">
    <property type="entry name" value="Ribonuclease H-like"/>
    <property type="match status" value="1"/>
</dbReference>
<dbReference type="Proteomes" id="UP000289738">
    <property type="component" value="Chromosome A09"/>
</dbReference>
<reference evidence="2 3" key="1">
    <citation type="submission" date="2019-01" db="EMBL/GenBank/DDBJ databases">
        <title>Sequencing of cultivated peanut Arachis hypogaea provides insights into genome evolution and oil improvement.</title>
        <authorList>
            <person name="Chen X."/>
        </authorList>
    </citation>
    <scope>NUCLEOTIDE SEQUENCE [LARGE SCALE GENOMIC DNA]</scope>
    <source>
        <strain evidence="3">cv. Fuhuasheng</strain>
        <tissue evidence="2">Leaves</tissue>
    </source>
</reference>
<dbReference type="GO" id="GO:0003676">
    <property type="term" value="F:nucleic acid binding"/>
    <property type="evidence" value="ECO:0007669"/>
    <property type="project" value="InterPro"/>
</dbReference>